<sequence>MAFYSDLRNLRKSKGFTIREVANRSGVSTAYISQLENGNRGIPSPEILMRLSDGLNISYTDLMAMAGYLKDPSEPYDVQRHPLNLRRLLRENDLSFDGRLLTPEDKEWVERMLTVLFWKDSRHKD</sequence>
<dbReference type="PANTHER" id="PTHR46797">
    <property type="entry name" value="HTH-TYPE TRANSCRIPTIONAL REGULATOR"/>
    <property type="match status" value="1"/>
</dbReference>
<dbReference type="PANTHER" id="PTHR46797:SF1">
    <property type="entry name" value="METHYLPHOSPHONATE SYNTHASE"/>
    <property type="match status" value="1"/>
</dbReference>
<gene>
    <name evidence="3" type="ORF">VF724_00840</name>
</gene>
<evidence type="ECO:0000256" key="1">
    <source>
        <dbReference type="ARBA" id="ARBA00023125"/>
    </source>
</evidence>
<dbReference type="RefSeq" id="WP_371752310.1">
    <property type="nucleotide sequence ID" value="NZ_JAYJLD010000001.1"/>
</dbReference>
<dbReference type="Proteomes" id="UP001310386">
    <property type="component" value="Unassembled WGS sequence"/>
</dbReference>
<dbReference type="PROSITE" id="PS50943">
    <property type="entry name" value="HTH_CROC1"/>
    <property type="match status" value="1"/>
</dbReference>
<reference evidence="3" key="1">
    <citation type="submission" date="2023-12" db="EMBL/GenBank/DDBJ databases">
        <title>Fervidustalea candida gen. nov., sp. nov., a novel member of the family Paenibacillaceae isolated from a geothermal area.</title>
        <authorList>
            <person name="Li W.-J."/>
            <person name="Jiao J.-Y."/>
            <person name="Chen Y."/>
        </authorList>
    </citation>
    <scope>NUCLEOTIDE SEQUENCE</scope>
    <source>
        <strain evidence="3">SYSU GA230002</strain>
    </source>
</reference>
<dbReference type="InterPro" id="IPR010982">
    <property type="entry name" value="Lambda_DNA-bd_dom_sf"/>
</dbReference>
<comment type="caution">
    <text evidence="3">The sequence shown here is derived from an EMBL/GenBank/DDBJ whole genome shotgun (WGS) entry which is preliminary data.</text>
</comment>
<evidence type="ECO:0000313" key="3">
    <source>
        <dbReference type="EMBL" id="MEB3100203.1"/>
    </source>
</evidence>
<keyword evidence="4" id="KW-1185">Reference proteome</keyword>
<organism evidence="3 4">
    <name type="scientific">Ferviditalea candida</name>
    <dbReference type="NCBI Taxonomy" id="3108399"/>
    <lineage>
        <taxon>Bacteria</taxon>
        <taxon>Bacillati</taxon>
        <taxon>Bacillota</taxon>
        <taxon>Bacilli</taxon>
        <taxon>Bacillales</taxon>
        <taxon>Paenibacillaceae</taxon>
        <taxon>Ferviditalea</taxon>
    </lineage>
</organism>
<name>A0ABU5ZDA8_9BACL</name>
<dbReference type="SMART" id="SM00530">
    <property type="entry name" value="HTH_XRE"/>
    <property type="match status" value="1"/>
</dbReference>
<proteinExistence type="predicted"/>
<dbReference type="SUPFAM" id="SSF47413">
    <property type="entry name" value="lambda repressor-like DNA-binding domains"/>
    <property type="match status" value="1"/>
</dbReference>
<feature type="domain" description="HTH cro/C1-type" evidence="2">
    <location>
        <begin position="7"/>
        <end position="62"/>
    </location>
</feature>
<dbReference type="EMBL" id="JAYJLD010000001">
    <property type="protein sequence ID" value="MEB3100203.1"/>
    <property type="molecule type" value="Genomic_DNA"/>
</dbReference>
<evidence type="ECO:0000259" key="2">
    <source>
        <dbReference type="PROSITE" id="PS50943"/>
    </source>
</evidence>
<accession>A0ABU5ZDA8</accession>
<dbReference type="InterPro" id="IPR001387">
    <property type="entry name" value="Cro/C1-type_HTH"/>
</dbReference>
<dbReference type="Gene3D" id="1.10.260.40">
    <property type="entry name" value="lambda repressor-like DNA-binding domains"/>
    <property type="match status" value="1"/>
</dbReference>
<dbReference type="CDD" id="cd00093">
    <property type="entry name" value="HTH_XRE"/>
    <property type="match status" value="1"/>
</dbReference>
<keyword evidence="1" id="KW-0238">DNA-binding</keyword>
<protein>
    <submittedName>
        <fullName evidence="3">Helix-turn-helix domain-containing protein</fullName>
    </submittedName>
</protein>
<evidence type="ECO:0000313" key="4">
    <source>
        <dbReference type="Proteomes" id="UP001310386"/>
    </source>
</evidence>
<dbReference type="InterPro" id="IPR050807">
    <property type="entry name" value="TransReg_Diox_bact_type"/>
</dbReference>
<dbReference type="Pfam" id="PF01381">
    <property type="entry name" value="HTH_3"/>
    <property type="match status" value="1"/>
</dbReference>